<keyword evidence="2" id="KW-1185">Reference proteome</keyword>
<dbReference type="Proteomes" id="UP000814033">
    <property type="component" value="Unassembled WGS sequence"/>
</dbReference>
<reference evidence="1" key="2">
    <citation type="journal article" date="2022" name="New Phytol.">
        <title>Evolutionary transition to the ectomycorrhizal habit in the genomes of a hyperdiverse lineage of mushroom-forming fungi.</title>
        <authorList>
            <person name="Looney B."/>
            <person name="Miyauchi S."/>
            <person name="Morin E."/>
            <person name="Drula E."/>
            <person name="Courty P.E."/>
            <person name="Kohler A."/>
            <person name="Kuo A."/>
            <person name="LaButti K."/>
            <person name="Pangilinan J."/>
            <person name="Lipzen A."/>
            <person name="Riley R."/>
            <person name="Andreopoulos W."/>
            <person name="He G."/>
            <person name="Johnson J."/>
            <person name="Nolan M."/>
            <person name="Tritt A."/>
            <person name="Barry K.W."/>
            <person name="Grigoriev I.V."/>
            <person name="Nagy L.G."/>
            <person name="Hibbett D."/>
            <person name="Henrissat B."/>
            <person name="Matheny P.B."/>
            <person name="Labbe J."/>
            <person name="Martin F.M."/>
        </authorList>
    </citation>
    <scope>NUCLEOTIDE SEQUENCE</scope>
    <source>
        <strain evidence="1">FP105234-sp</strain>
    </source>
</reference>
<evidence type="ECO:0000313" key="2">
    <source>
        <dbReference type="Proteomes" id="UP000814033"/>
    </source>
</evidence>
<gene>
    <name evidence="1" type="ORF">FA95DRAFT_1614099</name>
</gene>
<organism evidence="1 2">
    <name type="scientific">Auriscalpium vulgare</name>
    <dbReference type="NCBI Taxonomy" id="40419"/>
    <lineage>
        <taxon>Eukaryota</taxon>
        <taxon>Fungi</taxon>
        <taxon>Dikarya</taxon>
        <taxon>Basidiomycota</taxon>
        <taxon>Agaricomycotina</taxon>
        <taxon>Agaricomycetes</taxon>
        <taxon>Russulales</taxon>
        <taxon>Auriscalpiaceae</taxon>
        <taxon>Auriscalpium</taxon>
    </lineage>
</organism>
<comment type="caution">
    <text evidence="1">The sequence shown here is derived from an EMBL/GenBank/DDBJ whole genome shotgun (WGS) entry which is preliminary data.</text>
</comment>
<dbReference type="EMBL" id="MU276867">
    <property type="protein sequence ID" value="KAI0037549.1"/>
    <property type="molecule type" value="Genomic_DNA"/>
</dbReference>
<proteinExistence type="predicted"/>
<accession>A0ACB8R0B9</accession>
<reference evidence="1" key="1">
    <citation type="submission" date="2021-02" db="EMBL/GenBank/DDBJ databases">
        <authorList>
            <consortium name="DOE Joint Genome Institute"/>
            <person name="Ahrendt S."/>
            <person name="Looney B.P."/>
            <person name="Miyauchi S."/>
            <person name="Morin E."/>
            <person name="Drula E."/>
            <person name="Courty P.E."/>
            <person name="Chicoki N."/>
            <person name="Fauchery L."/>
            <person name="Kohler A."/>
            <person name="Kuo A."/>
            <person name="Labutti K."/>
            <person name="Pangilinan J."/>
            <person name="Lipzen A."/>
            <person name="Riley R."/>
            <person name="Andreopoulos W."/>
            <person name="He G."/>
            <person name="Johnson J."/>
            <person name="Barry K.W."/>
            <person name="Grigoriev I.V."/>
            <person name="Nagy L."/>
            <person name="Hibbett D."/>
            <person name="Henrissat B."/>
            <person name="Matheny P.B."/>
            <person name="Labbe J."/>
            <person name="Martin F."/>
        </authorList>
    </citation>
    <scope>NUCLEOTIDE SEQUENCE</scope>
    <source>
        <strain evidence="1">FP105234-sp</strain>
    </source>
</reference>
<evidence type="ECO:0000313" key="1">
    <source>
        <dbReference type="EMBL" id="KAI0037549.1"/>
    </source>
</evidence>
<sequence length="115" mass="13062">MVLQNQPVELVEKIFRLVADEYGCSMRVLLALSGVNRYLREVALHQGDLWTHIDMAYGPRWTTELLERSKHALVDFIARRQLDHATRALLIKHQADDWPGGRAGGHLACYSGRAP</sequence>
<name>A0ACB8R0B9_9AGAM</name>
<protein>
    <submittedName>
        <fullName evidence="1">Uncharacterized protein</fullName>
    </submittedName>
</protein>